<protein>
    <submittedName>
        <fullName evidence="3">Acyltransferase</fullName>
    </submittedName>
</protein>
<dbReference type="PANTHER" id="PTHR23028:SF53">
    <property type="entry name" value="ACYL_TRANSF_3 DOMAIN-CONTAINING PROTEIN"/>
    <property type="match status" value="1"/>
</dbReference>
<keyword evidence="1" id="KW-0472">Membrane</keyword>
<feature type="transmembrane region" description="Helical" evidence="1">
    <location>
        <begin position="309"/>
        <end position="328"/>
    </location>
</feature>
<reference evidence="3 4" key="1">
    <citation type="journal article" date="2021" name="Int. J. Syst. Evol. Microbiol.">
        <title>Pseudomonas piscium sp. nov., Pseudomonas pisciculturae sp. nov., Pseudomonas mucoides sp. nov. and Pseudomonas neuropathica sp. nov. isolated from rainbow trout.</title>
        <authorList>
            <person name="Duman M."/>
            <person name="Mulet M."/>
            <person name="Altun S."/>
            <person name="Saticioglu I.B."/>
            <person name="Gomila M."/>
            <person name="Lalucat J."/>
            <person name="Garcia-Valdes E."/>
        </authorList>
    </citation>
    <scope>NUCLEOTIDE SEQUENCE [LARGE SCALE GENOMIC DNA]</scope>
    <source>
        <strain evidence="3 4">LMG 28632</strain>
    </source>
</reference>
<proteinExistence type="predicted"/>
<accession>A0ABS3AH33</accession>
<dbReference type="EMBL" id="JADEVO010000011">
    <property type="protein sequence ID" value="MBN3965656.1"/>
    <property type="molecule type" value="Genomic_DNA"/>
</dbReference>
<feature type="transmembrane region" description="Helical" evidence="1">
    <location>
        <begin position="163"/>
        <end position="181"/>
    </location>
</feature>
<name>A0ABS3AH33_9PSED</name>
<feature type="transmembrane region" description="Helical" evidence="1">
    <location>
        <begin position="244"/>
        <end position="263"/>
    </location>
</feature>
<dbReference type="InterPro" id="IPR002656">
    <property type="entry name" value="Acyl_transf_3_dom"/>
</dbReference>
<organism evidence="3 4">
    <name type="scientific">Pseudomonas gregormendelii</name>
    <dbReference type="NCBI Taxonomy" id="1628277"/>
    <lineage>
        <taxon>Bacteria</taxon>
        <taxon>Pseudomonadati</taxon>
        <taxon>Pseudomonadota</taxon>
        <taxon>Gammaproteobacteria</taxon>
        <taxon>Pseudomonadales</taxon>
        <taxon>Pseudomonadaceae</taxon>
        <taxon>Pseudomonas</taxon>
    </lineage>
</organism>
<feature type="transmembrane region" description="Helical" evidence="1">
    <location>
        <begin position="217"/>
        <end position="238"/>
    </location>
</feature>
<keyword evidence="3" id="KW-0808">Transferase</keyword>
<feature type="transmembrane region" description="Helical" evidence="1">
    <location>
        <begin position="71"/>
        <end position="94"/>
    </location>
</feature>
<evidence type="ECO:0000313" key="3">
    <source>
        <dbReference type="EMBL" id="MBN3965656.1"/>
    </source>
</evidence>
<keyword evidence="3" id="KW-0012">Acyltransferase</keyword>
<sequence length="367" mass="41952">MNDTAKKSRITPIDGLRGFAVLVVFVYHTLGIQLSGDIGVDIFFTMSGFLISSQIFNEIKRTNTINIVKFYLNRIVRLIPAFLAVCVLYLAIYYCFGKYSYPANETADMTTMLSMIFMANIYLAQDLHPIPFLQHTWTLAVEWQFYIAWPIILLTLAKCGIKTKSLLAVLICAAILTIWILRMAGDRFLQFDGILLGSLIPLIKDYKFIVRLFKNRFSGLLIFCPAILVMVAFVFHYAQPYTTLPPKTVVSVMTMIAILYFTINYDSIYNNIFDNIPMRYFGKISYGLYLYHYPIAALMYSNGFDSKQLLVVGIIVAIPIADVSWRYLEEPLLKAWARSKSIMREQVIVPSDQITDDRHSSHTPVAH</sequence>
<dbReference type="GO" id="GO:0016746">
    <property type="term" value="F:acyltransferase activity"/>
    <property type="evidence" value="ECO:0007669"/>
    <property type="project" value="UniProtKB-KW"/>
</dbReference>
<keyword evidence="1" id="KW-0812">Transmembrane</keyword>
<feature type="transmembrane region" description="Helical" evidence="1">
    <location>
        <begin position="136"/>
        <end position="157"/>
    </location>
</feature>
<feature type="transmembrane region" description="Helical" evidence="1">
    <location>
        <begin position="42"/>
        <end position="59"/>
    </location>
</feature>
<evidence type="ECO:0000256" key="1">
    <source>
        <dbReference type="SAM" id="Phobius"/>
    </source>
</evidence>
<dbReference type="InterPro" id="IPR050879">
    <property type="entry name" value="Acyltransferase_3"/>
</dbReference>
<dbReference type="RefSeq" id="WP_205892533.1">
    <property type="nucleotide sequence ID" value="NZ_JADEVO010000011.1"/>
</dbReference>
<keyword evidence="1" id="KW-1133">Transmembrane helix</keyword>
<feature type="transmembrane region" description="Helical" evidence="1">
    <location>
        <begin position="284"/>
        <end position="303"/>
    </location>
</feature>
<dbReference type="PANTHER" id="PTHR23028">
    <property type="entry name" value="ACETYLTRANSFERASE"/>
    <property type="match status" value="1"/>
</dbReference>
<comment type="caution">
    <text evidence="3">The sequence shown here is derived from an EMBL/GenBank/DDBJ whole genome shotgun (WGS) entry which is preliminary data.</text>
</comment>
<keyword evidence="4" id="KW-1185">Reference proteome</keyword>
<dbReference type="Pfam" id="PF01757">
    <property type="entry name" value="Acyl_transf_3"/>
    <property type="match status" value="1"/>
</dbReference>
<dbReference type="Proteomes" id="UP000772591">
    <property type="component" value="Unassembled WGS sequence"/>
</dbReference>
<feature type="transmembrane region" description="Helical" evidence="1">
    <location>
        <begin position="16"/>
        <end position="36"/>
    </location>
</feature>
<feature type="domain" description="Acyltransferase 3" evidence="2">
    <location>
        <begin position="13"/>
        <end position="321"/>
    </location>
</feature>
<evidence type="ECO:0000313" key="4">
    <source>
        <dbReference type="Proteomes" id="UP000772591"/>
    </source>
</evidence>
<evidence type="ECO:0000259" key="2">
    <source>
        <dbReference type="Pfam" id="PF01757"/>
    </source>
</evidence>
<gene>
    <name evidence="3" type="ORF">IMW75_10210</name>
</gene>